<dbReference type="EMBL" id="LQPC01000002">
    <property type="protein sequence ID" value="ORV93058.1"/>
    <property type="molecule type" value="Genomic_DNA"/>
</dbReference>
<reference evidence="1 2" key="1">
    <citation type="submission" date="2016-01" db="EMBL/GenBank/DDBJ databases">
        <title>The new phylogeny of the genus Mycobacterium.</title>
        <authorList>
            <person name="Tarcisio F."/>
            <person name="Conor M."/>
            <person name="Antonella G."/>
            <person name="Elisabetta G."/>
            <person name="Giulia F.S."/>
            <person name="Sara T."/>
            <person name="Anna F."/>
            <person name="Clotilde B."/>
            <person name="Roberto B."/>
            <person name="Veronica D.S."/>
            <person name="Fabio R."/>
            <person name="Monica P."/>
            <person name="Olivier J."/>
            <person name="Enrico T."/>
            <person name="Nicola S."/>
        </authorList>
    </citation>
    <scope>NUCLEOTIDE SEQUENCE [LARGE SCALE GENOMIC DNA]</scope>
    <source>
        <strain evidence="1 2">DSM 45541</strain>
    </source>
</reference>
<proteinExistence type="predicted"/>
<evidence type="ECO:0000313" key="2">
    <source>
        <dbReference type="Proteomes" id="UP000193622"/>
    </source>
</evidence>
<name>A0A1X1X2V6_MYCIR</name>
<gene>
    <name evidence="1" type="ORF">AWC12_01290</name>
</gene>
<accession>A0A1X1X2V6</accession>
<dbReference type="AlphaFoldDB" id="A0A1X1X2V6"/>
<evidence type="ECO:0000313" key="1">
    <source>
        <dbReference type="EMBL" id="ORV93058.1"/>
    </source>
</evidence>
<protein>
    <submittedName>
        <fullName evidence="1">Uncharacterized protein</fullName>
    </submittedName>
</protein>
<comment type="caution">
    <text evidence="1">The sequence shown here is derived from an EMBL/GenBank/DDBJ whole genome shotgun (WGS) entry which is preliminary data.</text>
</comment>
<sequence length="114" mass="13022">MVRGVRHLTGAEVRDPELARLTGLPFDDDDILGCIDMILSAEPRADVCTDYDRRSPARLQTMVYAHPAVSSYYKNSAGELPTLFAWRIAEYWKWTHRPTLGDYTFDTPRAQEDS</sequence>
<organism evidence="1 2">
    <name type="scientific">Mycolicibacterium iranicum</name>
    <name type="common">Mycobacterium iranicum</name>
    <dbReference type="NCBI Taxonomy" id="912594"/>
    <lineage>
        <taxon>Bacteria</taxon>
        <taxon>Bacillati</taxon>
        <taxon>Actinomycetota</taxon>
        <taxon>Actinomycetes</taxon>
        <taxon>Mycobacteriales</taxon>
        <taxon>Mycobacteriaceae</taxon>
        <taxon>Mycolicibacterium</taxon>
    </lineage>
</organism>
<dbReference type="Proteomes" id="UP000193622">
    <property type="component" value="Unassembled WGS sequence"/>
</dbReference>